<keyword evidence="2" id="KW-1185">Reference proteome</keyword>
<dbReference type="AlphaFoldDB" id="A0A942E5P7"/>
<comment type="caution">
    <text evidence="1">The sequence shown here is derived from an EMBL/GenBank/DDBJ whole genome shotgun (WGS) entry which is preliminary data.</text>
</comment>
<accession>A0A942E5P7</accession>
<gene>
    <name evidence="1" type="ORF">KEU06_20605</name>
</gene>
<protein>
    <recommendedName>
        <fullName evidence="3">Exo-alpha-sialidase</fullName>
    </recommendedName>
</protein>
<proteinExistence type="predicted"/>
<dbReference type="InterPro" id="IPR052025">
    <property type="entry name" value="Xyloglucanase_GH74"/>
</dbReference>
<organism evidence="1 2">
    <name type="scientific">Pseudaminobacter soli</name>
    <name type="common">ex Zhang et al. 2022</name>
    <dbReference type="NCBI Taxonomy" id="2831468"/>
    <lineage>
        <taxon>Bacteria</taxon>
        <taxon>Pseudomonadati</taxon>
        <taxon>Pseudomonadota</taxon>
        <taxon>Alphaproteobacteria</taxon>
        <taxon>Hyphomicrobiales</taxon>
        <taxon>Phyllobacteriaceae</taxon>
        <taxon>Pseudaminobacter</taxon>
    </lineage>
</organism>
<dbReference type="InterPro" id="IPR002860">
    <property type="entry name" value="BNR_rpt"/>
</dbReference>
<dbReference type="SUPFAM" id="SSF110296">
    <property type="entry name" value="Oligoxyloglucan reducing end-specific cellobiohydrolase"/>
    <property type="match status" value="1"/>
</dbReference>
<sequence length="326" mass="35230">MRTLYAATGDAFACIRDDGGIWRASLSLQGKGVQCLALDPLNSASVYAGTRGNGVWRSRDGGVNWRNIVLPQPDVFSLAVSAADGAVYAGTEPSHLFVSRDGGETWRELHALLELPSYPEWRFPPRPWTSHVRSIAPSPHDAGLLLAGIELGGLMRSLDGGESWQDHRPGAQRDVHALAWHPNVPGRAYEAGGGGAAWSRDGGDKWFLANEGRDRDYCWGLAVDPDDPDTWFTSAAAGPRRAHGQLAAHAAIYRWRGGGPWEELKGRLPQQPLKNMPRALAAARGQLFAGFDDGRIYASQDGGDDWNALAMHGDHLSRVEALAAAD</sequence>
<dbReference type="PANTHER" id="PTHR43739:SF5">
    <property type="entry name" value="EXO-ALPHA-SIALIDASE"/>
    <property type="match status" value="1"/>
</dbReference>
<dbReference type="Pfam" id="PF02012">
    <property type="entry name" value="BNR"/>
    <property type="match status" value="1"/>
</dbReference>
<dbReference type="CDD" id="cd15482">
    <property type="entry name" value="Sialidase_non-viral"/>
    <property type="match status" value="1"/>
</dbReference>
<dbReference type="EMBL" id="JAGWCR010000011">
    <property type="protein sequence ID" value="MBS3651015.1"/>
    <property type="molecule type" value="Genomic_DNA"/>
</dbReference>
<dbReference type="Gene3D" id="2.130.10.10">
    <property type="entry name" value="YVTN repeat-like/Quinoprotein amine dehydrogenase"/>
    <property type="match status" value="2"/>
</dbReference>
<dbReference type="RefSeq" id="WP_188256560.1">
    <property type="nucleotide sequence ID" value="NZ_JABVCF010000011.1"/>
</dbReference>
<evidence type="ECO:0000313" key="1">
    <source>
        <dbReference type="EMBL" id="MBS3651015.1"/>
    </source>
</evidence>
<dbReference type="Proteomes" id="UP000680348">
    <property type="component" value="Unassembled WGS sequence"/>
</dbReference>
<evidence type="ECO:0000313" key="2">
    <source>
        <dbReference type="Proteomes" id="UP000680348"/>
    </source>
</evidence>
<reference evidence="1" key="1">
    <citation type="submission" date="2021-04" db="EMBL/GenBank/DDBJ databases">
        <title>Pseudaminobacter soli sp. nov., isolated from paddy soil contaminated by heavy metals.</title>
        <authorList>
            <person name="Zhang K."/>
        </authorList>
    </citation>
    <scope>NUCLEOTIDE SEQUENCE</scope>
    <source>
        <strain evidence="1">19-2017</strain>
    </source>
</reference>
<dbReference type="InterPro" id="IPR015943">
    <property type="entry name" value="WD40/YVTN_repeat-like_dom_sf"/>
</dbReference>
<name>A0A942E5P7_9HYPH</name>
<dbReference type="PANTHER" id="PTHR43739">
    <property type="entry name" value="XYLOGLUCANASE (EUROFUNG)"/>
    <property type="match status" value="1"/>
</dbReference>
<dbReference type="GO" id="GO:0010411">
    <property type="term" value="P:xyloglucan metabolic process"/>
    <property type="evidence" value="ECO:0007669"/>
    <property type="project" value="TreeGrafter"/>
</dbReference>
<evidence type="ECO:0008006" key="3">
    <source>
        <dbReference type="Google" id="ProtNLM"/>
    </source>
</evidence>